<dbReference type="Proteomes" id="UP000002069">
    <property type="component" value="Chromosome"/>
</dbReference>
<proteinExistence type="predicted"/>
<evidence type="ECO:0000313" key="1">
    <source>
        <dbReference type="EMBL" id="CBA29516.1"/>
    </source>
</evidence>
<sequence length="137" mass="15583">MNIHRTRKAAEKKSTPSKRVIYLSGRELLNQYPRALSSDGAKVFLALLECGKLTEKGAERKINKLQFKEQVLSYHPDLLKTKAGRRFIVAAIQTSSTSLEFEKKVQKIELQKTKFDKIISESANSKKKYQPVMAGKK</sequence>
<dbReference type="AlphaFoldDB" id="C9Y007"/>
<accession>C9Y007</accession>
<reference evidence="2" key="2">
    <citation type="journal article" date="2011" name="J. Bacteriol.">
        <title>Complete genome sequence of Cronobacter turicensis LMG 23827, a food-borne pathogen causing deaths in neonates.</title>
        <authorList>
            <person name="Stephan R."/>
            <person name="Lehner A."/>
            <person name="Tischler P."/>
            <person name="Rattei T."/>
        </authorList>
    </citation>
    <scope>NUCLEOTIDE SEQUENCE [LARGE SCALE GENOMIC DNA]</scope>
    <source>
        <strain evidence="2">DSM 18703 / CCUG 55852 / LMG 23827 / z3032</strain>
    </source>
</reference>
<dbReference type="PATRIC" id="fig|693216.3.peg.1385"/>
<evidence type="ECO:0000313" key="2">
    <source>
        <dbReference type="Proteomes" id="UP000002069"/>
    </source>
</evidence>
<organism evidence="1 2">
    <name type="scientific">Cronobacter turicensis (strain DSM 18703 / CCUG 55852 / LMG 23827 / z3032)</name>
    <dbReference type="NCBI Taxonomy" id="693216"/>
    <lineage>
        <taxon>Bacteria</taxon>
        <taxon>Pseudomonadati</taxon>
        <taxon>Pseudomonadota</taxon>
        <taxon>Gammaproteobacteria</taxon>
        <taxon>Enterobacterales</taxon>
        <taxon>Enterobacteriaceae</taxon>
        <taxon>Cronobacter</taxon>
    </lineage>
</organism>
<dbReference type="HOGENOM" id="CLU_1863818_0_0_6"/>
<dbReference type="KEGG" id="ctu:CTU_14540"/>
<reference evidence="1 2" key="1">
    <citation type="journal article" date="2010" name="J. Bacteriol.">
        <title>Complete Genome Sequence of Cronobacter turicensis LMG 23827, a foodborne pathogen causing deaths in neonates.</title>
        <authorList>
            <person name="Stephan R."/>
            <person name="Lehner A."/>
            <person name="Tischler P."/>
            <person name="Rattei T."/>
        </authorList>
    </citation>
    <scope>NUCLEOTIDE SEQUENCE [LARGE SCALE GENOMIC DNA]</scope>
    <source>
        <strain evidence="2">DSM 18703 / CCUG 55852 / LMG 23827 / z3032</strain>
    </source>
</reference>
<keyword evidence="2" id="KW-1185">Reference proteome</keyword>
<name>C9Y007_CROTZ</name>
<protein>
    <submittedName>
        <fullName evidence="1">Uncharacterized protein</fullName>
    </submittedName>
</protein>
<gene>
    <name evidence="1" type="ordered locus">Ctu_14540</name>
</gene>
<dbReference type="EMBL" id="FN543093">
    <property type="protein sequence ID" value="CBA29516.1"/>
    <property type="molecule type" value="Genomic_DNA"/>
</dbReference>